<dbReference type="AlphaFoldDB" id="A0A7M4D7C6"/>
<keyword evidence="3" id="KW-1185">Reference proteome</keyword>
<dbReference type="Proteomes" id="UP000285951">
    <property type="component" value="Unassembled WGS sequence"/>
</dbReference>
<dbReference type="Proteomes" id="UP000462449">
    <property type="component" value="Unassembled WGS sequence"/>
</dbReference>
<evidence type="ECO:0000313" key="3">
    <source>
        <dbReference type="Proteomes" id="UP000285951"/>
    </source>
</evidence>
<reference evidence="1 4" key="2">
    <citation type="submission" date="2019-12" db="EMBL/GenBank/DDBJ databases">
        <title>Draft genome sequence of Labilibaculum sp. strain 44 isolated from deep waters of Black Sea.</title>
        <authorList>
            <person name="Yadav S."/>
            <person name="Villanueva L."/>
        </authorList>
    </citation>
    <scope>NUCLEOTIDE SEQUENCE [LARGE SCALE GENOMIC DNA]</scope>
    <source>
        <strain evidence="1 4">44</strain>
    </source>
</reference>
<name>A0A7M4D7C6_9BACT</name>
<evidence type="ECO:0000313" key="2">
    <source>
        <dbReference type="EMBL" id="MVB07760.1"/>
    </source>
</evidence>
<dbReference type="OrthoDB" id="1116590at2"/>
<reference evidence="2 3" key="1">
    <citation type="submission" date="2019-11" db="EMBL/GenBank/DDBJ databases">
        <title>Draft genome sequence of Labilibaculum sp. strain SYP isolated from Black Sea.</title>
        <authorList>
            <person name="Yadav S."/>
            <person name="Villanueva L."/>
        </authorList>
    </citation>
    <scope>NUCLEOTIDE SEQUENCE [LARGE SCALE GENOMIC DNA]</scope>
    <source>
        <strain evidence="2 3">44</strain>
    </source>
</reference>
<protein>
    <submittedName>
        <fullName evidence="1">Uncharacterized protein</fullName>
    </submittedName>
</protein>
<dbReference type="EMBL" id="QTZN02000027">
    <property type="protein sequence ID" value="MVB07760.1"/>
    <property type="molecule type" value="Genomic_DNA"/>
</dbReference>
<organism evidence="1 4">
    <name type="scientific">Labilibaculum euxinus</name>
    <dbReference type="NCBI Taxonomy" id="2686357"/>
    <lineage>
        <taxon>Bacteria</taxon>
        <taxon>Pseudomonadati</taxon>
        <taxon>Bacteroidota</taxon>
        <taxon>Bacteroidia</taxon>
        <taxon>Marinilabiliales</taxon>
        <taxon>Marinifilaceae</taxon>
        <taxon>Labilibaculum</taxon>
    </lineage>
</organism>
<sequence>MDFTILSKGDADEIQSIADNALYEIEQKDFSADTYLTGITTDLRKEATVLSNSIGVERSHEFTAELAKLDKLFDNRAICFKSFVDANTHSSDQAIAQNAEKIWKKITAYDLNFYKLGYEKELTRAFSMIEEFEKPDMLPIIASLVGVATPLAEMKTAAMNLQDLYRKNQGVLATKEEIIPSSVQSKVVLEIMNDKLLPYISAMANAKPAEFGVPFAKIAQYIATINTKIRSRRSKTTTPEEAASEVE</sequence>
<dbReference type="Pfam" id="PF19775">
    <property type="entry name" value="DUF6261"/>
    <property type="match status" value="1"/>
</dbReference>
<proteinExistence type="predicted"/>
<evidence type="ECO:0000313" key="4">
    <source>
        <dbReference type="Proteomes" id="UP000462449"/>
    </source>
</evidence>
<comment type="caution">
    <text evidence="1">The sequence shown here is derived from an EMBL/GenBank/DDBJ whole genome shotgun (WGS) entry which is preliminary data.</text>
</comment>
<dbReference type="EMBL" id="WOTW01000027">
    <property type="protein sequence ID" value="MUP38555.1"/>
    <property type="molecule type" value="Genomic_DNA"/>
</dbReference>
<dbReference type="RefSeq" id="WP_156196163.1">
    <property type="nucleotide sequence ID" value="NZ_QTZN02000027.1"/>
</dbReference>
<gene>
    <name evidence="2" type="ORF">DWB62_012085</name>
    <name evidence="1" type="ORF">GNY23_12085</name>
</gene>
<dbReference type="InterPro" id="IPR046228">
    <property type="entry name" value="DUF6261"/>
</dbReference>
<accession>A0A7M4D7C6</accession>
<evidence type="ECO:0000313" key="1">
    <source>
        <dbReference type="EMBL" id="MUP38555.1"/>
    </source>
</evidence>